<dbReference type="EMBL" id="AAOE01000022">
    <property type="protein sequence ID" value="EAR08359.1"/>
    <property type="molecule type" value="Genomic_DNA"/>
</dbReference>
<dbReference type="CDD" id="cd04301">
    <property type="entry name" value="NAT_SF"/>
    <property type="match status" value="1"/>
</dbReference>
<sequence length="152" mass="17290">MSTLNLQINDTADDDLREQVVKQLRTFNDQTSQWHRDIRAEGGKPLDVFAFDEHSELIGGLVSETYWGWLDIDYLWVAEPHRHTGLGSLLLLEAETRALEERHCRQVKLSTFSFQAPGFYQNLGYRVVGELSGYPPGASMLWLRKELGPAGV</sequence>
<dbReference type="Gene3D" id="3.40.630.30">
    <property type="match status" value="1"/>
</dbReference>
<dbReference type="STRING" id="314283.MED297_09471"/>
<dbReference type="SUPFAM" id="SSF55729">
    <property type="entry name" value="Acyl-CoA N-acyltransferases (Nat)"/>
    <property type="match status" value="1"/>
</dbReference>
<dbReference type="RefSeq" id="WP_008046185.1">
    <property type="nucleotide sequence ID" value="NZ_CH724152.1"/>
</dbReference>
<evidence type="ECO:0000313" key="3">
    <source>
        <dbReference type="Proteomes" id="UP000005953"/>
    </source>
</evidence>
<protein>
    <submittedName>
        <fullName evidence="2">Putative acetyltransferase</fullName>
    </submittedName>
</protein>
<feature type="domain" description="N-acetyltransferase" evidence="1">
    <location>
        <begin position="4"/>
        <end position="148"/>
    </location>
</feature>
<gene>
    <name evidence="2" type="ORF">MED297_09471</name>
</gene>
<dbReference type="PROSITE" id="PS51186">
    <property type="entry name" value="GNAT"/>
    <property type="match status" value="1"/>
</dbReference>
<dbReference type="Proteomes" id="UP000005953">
    <property type="component" value="Unassembled WGS sequence"/>
</dbReference>
<reference evidence="2 3" key="1">
    <citation type="submission" date="2006-02" db="EMBL/GenBank/DDBJ databases">
        <authorList>
            <person name="Pinhassi J."/>
            <person name="Pedros-Alio C."/>
            <person name="Ferriera S."/>
            <person name="Johnson J."/>
            <person name="Kravitz S."/>
            <person name="Halpern A."/>
            <person name="Remington K."/>
            <person name="Beeson K."/>
            <person name="Tran B."/>
            <person name="Rogers Y.-H."/>
            <person name="Friedman R."/>
            <person name="Venter J.C."/>
        </authorList>
    </citation>
    <scope>NUCLEOTIDE SEQUENCE [LARGE SCALE GENOMIC DNA]</scope>
    <source>
        <strain evidence="2 3">MED297</strain>
    </source>
</reference>
<name>A4BHV4_9GAMM</name>
<proteinExistence type="predicted"/>
<comment type="caution">
    <text evidence="2">The sequence shown here is derived from an EMBL/GenBank/DDBJ whole genome shotgun (WGS) entry which is preliminary data.</text>
</comment>
<dbReference type="GO" id="GO:0016747">
    <property type="term" value="F:acyltransferase activity, transferring groups other than amino-acyl groups"/>
    <property type="evidence" value="ECO:0007669"/>
    <property type="project" value="InterPro"/>
</dbReference>
<organism evidence="2 3">
    <name type="scientific">Reinekea blandensis MED297</name>
    <dbReference type="NCBI Taxonomy" id="314283"/>
    <lineage>
        <taxon>Bacteria</taxon>
        <taxon>Pseudomonadati</taxon>
        <taxon>Pseudomonadota</taxon>
        <taxon>Gammaproteobacteria</taxon>
        <taxon>Oceanospirillales</taxon>
        <taxon>Saccharospirillaceae</taxon>
        <taxon>Reinekea</taxon>
    </lineage>
</organism>
<dbReference type="AlphaFoldDB" id="A4BHV4"/>
<accession>A4BHV4</accession>
<dbReference type="InterPro" id="IPR000182">
    <property type="entry name" value="GNAT_dom"/>
</dbReference>
<dbReference type="Pfam" id="PF00583">
    <property type="entry name" value="Acetyltransf_1"/>
    <property type="match status" value="1"/>
</dbReference>
<keyword evidence="3" id="KW-1185">Reference proteome</keyword>
<dbReference type="InterPro" id="IPR016181">
    <property type="entry name" value="Acyl_CoA_acyltransferase"/>
</dbReference>
<dbReference type="HOGENOM" id="CLU_115862_2_1_6"/>
<keyword evidence="2" id="KW-0808">Transferase</keyword>
<evidence type="ECO:0000259" key="1">
    <source>
        <dbReference type="PROSITE" id="PS51186"/>
    </source>
</evidence>
<dbReference type="OrthoDB" id="9787920at2"/>
<evidence type="ECO:0000313" key="2">
    <source>
        <dbReference type="EMBL" id="EAR08359.1"/>
    </source>
</evidence>